<dbReference type="SUPFAM" id="SSF69304">
    <property type="entry name" value="Tricorn protease N-terminal domain"/>
    <property type="match status" value="1"/>
</dbReference>
<proteinExistence type="predicted"/>
<dbReference type="Proteomes" id="UP000823617">
    <property type="component" value="Unassembled WGS sequence"/>
</dbReference>
<protein>
    <submittedName>
        <fullName evidence="1">PD40 domain-containing protein</fullName>
    </submittedName>
</protein>
<dbReference type="InterPro" id="IPR011042">
    <property type="entry name" value="6-blade_b-propeller_TolB-like"/>
</dbReference>
<dbReference type="InterPro" id="IPR011659">
    <property type="entry name" value="WD40"/>
</dbReference>
<reference evidence="1" key="2">
    <citation type="journal article" date="2021" name="PeerJ">
        <title>Extensive microbial diversity within the chicken gut microbiome revealed by metagenomics and culture.</title>
        <authorList>
            <person name="Gilroy R."/>
            <person name="Ravi A."/>
            <person name="Getino M."/>
            <person name="Pursley I."/>
            <person name="Horton D.L."/>
            <person name="Alikhan N.F."/>
            <person name="Baker D."/>
            <person name="Gharbi K."/>
            <person name="Hall N."/>
            <person name="Watson M."/>
            <person name="Adriaenssens E.M."/>
            <person name="Foster-Nyarko E."/>
            <person name="Jarju S."/>
            <person name="Secka A."/>
            <person name="Antonio M."/>
            <person name="Oren A."/>
            <person name="Chaudhuri R.R."/>
            <person name="La Ragione R."/>
            <person name="Hildebrand F."/>
            <person name="Pallen M.J."/>
        </authorList>
    </citation>
    <scope>NUCLEOTIDE SEQUENCE</scope>
    <source>
        <strain evidence="1">B1-3475</strain>
    </source>
</reference>
<evidence type="ECO:0000313" key="1">
    <source>
        <dbReference type="EMBL" id="MBO8456029.1"/>
    </source>
</evidence>
<dbReference type="Pfam" id="PF07676">
    <property type="entry name" value="PD40"/>
    <property type="match status" value="1"/>
</dbReference>
<reference evidence="1" key="1">
    <citation type="submission" date="2020-10" db="EMBL/GenBank/DDBJ databases">
        <authorList>
            <person name="Gilroy R."/>
        </authorList>
    </citation>
    <scope>NUCLEOTIDE SEQUENCE</scope>
    <source>
        <strain evidence="1">B1-3475</strain>
    </source>
</reference>
<dbReference type="EMBL" id="JADIMK010000068">
    <property type="protein sequence ID" value="MBO8456029.1"/>
    <property type="molecule type" value="Genomic_DNA"/>
</dbReference>
<evidence type="ECO:0000313" key="2">
    <source>
        <dbReference type="Proteomes" id="UP000823617"/>
    </source>
</evidence>
<accession>A0A9D9HLH3</accession>
<dbReference type="Gene3D" id="2.120.10.30">
    <property type="entry name" value="TolB, C-terminal domain"/>
    <property type="match status" value="1"/>
</dbReference>
<sequence length="1017" mass="114646">MEAQFYSVGDDPGRIRWSSIESPSYKIIYPEGLDSLAKVYGTELEKYRIPVSGSAGYVPGELMSRKMPVILHAYNAMSNGSVAWAPVRMDLFTSPEGYGAEAMPWVKMLAIHESRHAAQIQFGRDNVFKPFYWLTGEMFAGAMSGLYPSKWMLEGDAVVAETALTDAGRGRSADFLNYYMAAFDNGDFRNWNRWRYGSFRYWTPDHYALGYMTISGIRYVSGSPDFMGDYLEYVSRRPYDVFSYSTITRKYTGKDFRNAFRSTIQLYHDIWTEEKAARAPFIDAEQISRQRKEYTRYSDLTAVSDTLYAIRQSMGKSSALVMILPSGKERILTSSGSLSSPLWHSEGSRQIWWSEYIDDERWSQETHSVIRCYDLDRKRKSTFVSGGKKFCPSVSSDGMMLTAIDYPVKGGSGIEIYDMASGHRDIYISMPDSIQATEAVIAYGRLYICGISERGYGLYSLEMKKADTGSGFPDLETVLGPQPVKIRRLRPHDGSLYFTSDKNGVNELYRLDPGKGDLFQVTSTEYGATDFCFSPDGSQLYYVALRHDGKPVKAISADSLEERQTSFSEIHRYRIADELSRQEKALAEARRCLNTGQDKDADSSALQETGIIFSKPERYRKFDHLFNIHSWAPVYFNADRIMDVSYDYGYEMASLGAAALIQNNLGTMTANFGYSAHRNPYHWNKWKHSGHVEFTYTGLYPVIEASVDFNDRSALDYSFNDYIGNMIMMSMTSIESSRPYVRGKISAYIPFNFSSGGWSRGVIPQVSYSISNDIYHTGRNFYNIVSASGSSTGWLSYSSSENGKKIPAQTISASARAYVIRNSATSEIYPDWGIGIETGISLNAGLAKWFSPVAYMYAYGYLPGITHSQGLRLTALYQKQLLDDAIFDTGITSTLPRGLSERADLRDQILRYGYSAKLTADYAIPIYLGDFSIGPAFYGKRAILTPHFDYTFFKGGNLFSAGATLEIEFGCFFWIGTPINIGLTWSYNGGKSFDRFRSRGIDLNHHYIGPVVTFELP</sequence>
<dbReference type="AlphaFoldDB" id="A0A9D9HLH3"/>
<organism evidence="1 2">
    <name type="scientific">Candidatus Cryptobacteroides intestinigallinarum</name>
    <dbReference type="NCBI Taxonomy" id="2840767"/>
    <lineage>
        <taxon>Bacteria</taxon>
        <taxon>Pseudomonadati</taxon>
        <taxon>Bacteroidota</taxon>
        <taxon>Bacteroidia</taxon>
        <taxon>Bacteroidales</taxon>
        <taxon>Candidatus Cryptobacteroides</taxon>
    </lineage>
</organism>
<gene>
    <name evidence="1" type="ORF">IAC08_06455</name>
</gene>
<name>A0A9D9HLH3_9BACT</name>
<comment type="caution">
    <text evidence="1">The sequence shown here is derived from an EMBL/GenBank/DDBJ whole genome shotgun (WGS) entry which is preliminary data.</text>
</comment>